<proteinExistence type="predicted"/>
<evidence type="ECO:0000313" key="1">
    <source>
        <dbReference type="EMBL" id="TWV99006.1"/>
    </source>
</evidence>
<gene>
    <name evidence="1" type="ORF">FEF09_19190</name>
</gene>
<protein>
    <submittedName>
        <fullName evidence="1">Uncharacterized protein</fullName>
    </submittedName>
</protein>
<reference evidence="1 2" key="1">
    <citation type="submission" date="2019-08" db="EMBL/GenBank/DDBJ databases">
        <title>Whole genome sequencing of chitin degrading bacteria Chitinophaga pinensis YS16.</title>
        <authorList>
            <person name="Singh R.P."/>
            <person name="Manchanda G."/>
            <person name="Maurya I.K."/>
            <person name="Joshi N.K."/>
            <person name="Srivastava A.K."/>
        </authorList>
    </citation>
    <scope>NUCLEOTIDE SEQUENCE [LARGE SCALE GENOMIC DNA]</scope>
    <source>
        <strain evidence="1 2">YS-16</strain>
    </source>
</reference>
<dbReference type="EMBL" id="VOHS01000020">
    <property type="protein sequence ID" value="TWV99006.1"/>
    <property type="molecule type" value="Genomic_DNA"/>
</dbReference>
<evidence type="ECO:0000313" key="2">
    <source>
        <dbReference type="Proteomes" id="UP000318815"/>
    </source>
</evidence>
<organism evidence="1 2">
    <name type="scientific">Chitinophaga pinensis</name>
    <dbReference type="NCBI Taxonomy" id="79329"/>
    <lineage>
        <taxon>Bacteria</taxon>
        <taxon>Pseudomonadati</taxon>
        <taxon>Bacteroidota</taxon>
        <taxon>Chitinophagia</taxon>
        <taxon>Chitinophagales</taxon>
        <taxon>Chitinophagaceae</taxon>
        <taxon>Chitinophaga</taxon>
    </lineage>
</organism>
<dbReference type="AlphaFoldDB" id="A0A5C6LR06"/>
<comment type="caution">
    <text evidence="1">The sequence shown here is derived from an EMBL/GenBank/DDBJ whole genome shotgun (WGS) entry which is preliminary data.</text>
</comment>
<keyword evidence="2" id="KW-1185">Reference proteome</keyword>
<accession>A0A5C6LR06</accession>
<name>A0A5C6LR06_9BACT</name>
<sequence>MLQTFVPFDYLNIAIAGKRPNTLEDLSFQRTGYDEYEQLDNADLCKSLGFDRNNILAGKITQLQVKQVYLNDVEFDNG</sequence>
<dbReference type="Proteomes" id="UP000318815">
    <property type="component" value="Unassembled WGS sequence"/>
</dbReference>